<dbReference type="PANTHER" id="PTHR35174">
    <property type="entry name" value="BLL7171 PROTEIN-RELATED"/>
    <property type="match status" value="1"/>
</dbReference>
<dbReference type="RefSeq" id="WP_119319899.1">
    <property type="nucleotide sequence ID" value="NZ_AP025739.1"/>
</dbReference>
<evidence type="ECO:0000313" key="3">
    <source>
        <dbReference type="Proteomes" id="UP000287394"/>
    </source>
</evidence>
<dbReference type="PANTHER" id="PTHR35174:SF3">
    <property type="entry name" value="BLL7171 PROTEIN"/>
    <property type="match status" value="1"/>
</dbReference>
<dbReference type="InterPro" id="IPR011008">
    <property type="entry name" value="Dimeric_a/b-barrel"/>
</dbReference>
<reference evidence="2 3" key="1">
    <citation type="journal article" date="2019" name="Int. J. Syst. Evol. Microbiol.">
        <title>Capsulimonas corticalis gen. nov., sp. nov., an aerobic capsulated bacterium, of a novel bacterial order, Capsulimonadales ord. nov., of the class Armatimonadia of the phylum Armatimonadetes.</title>
        <authorList>
            <person name="Li J."/>
            <person name="Kudo C."/>
            <person name="Tonouchi A."/>
        </authorList>
    </citation>
    <scope>NUCLEOTIDE SEQUENCE [LARGE SCALE GENOMIC DNA]</scope>
    <source>
        <strain evidence="2 3">AX-7</strain>
    </source>
</reference>
<organism evidence="2 3">
    <name type="scientific">Capsulimonas corticalis</name>
    <dbReference type="NCBI Taxonomy" id="2219043"/>
    <lineage>
        <taxon>Bacteria</taxon>
        <taxon>Bacillati</taxon>
        <taxon>Armatimonadota</taxon>
        <taxon>Armatimonadia</taxon>
        <taxon>Capsulimonadales</taxon>
        <taxon>Capsulimonadaceae</taxon>
        <taxon>Capsulimonas</taxon>
    </lineage>
</organism>
<proteinExistence type="inferred from homology"/>
<sequence length="118" mass="12826">MKYLCLVYHEEGSLEALTQAEYDALVDDALAYKAELESTGRGLSANALQSVKTATSIRVRHGSVSITDGPFVETKEQLGGYYLIEATDLNDAIRLASKIPSARIGGVEVRPVNELRPE</sequence>
<dbReference type="InterPro" id="IPR005545">
    <property type="entry name" value="YCII"/>
</dbReference>
<name>A0A402CQZ9_9BACT</name>
<dbReference type="SUPFAM" id="SSF54909">
    <property type="entry name" value="Dimeric alpha+beta barrel"/>
    <property type="match status" value="1"/>
</dbReference>
<accession>A0A402CQZ9</accession>
<protein>
    <submittedName>
        <fullName evidence="2">Uncharacterized protein</fullName>
    </submittedName>
</protein>
<comment type="similarity">
    <text evidence="1">Belongs to the YciI family.</text>
</comment>
<dbReference type="Proteomes" id="UP000287394">
    <property type="component" value="Chromosome"/>
</dbReference>
<dbReference type="KEGG" id="ccot:CCAX7_65970"/>
<evidence type="ECO:0000313" key="2">
    <source>
        <dbReference type="EMBL" id="BDI34546.1"/>
    </source>
</evidence>
<dbReference type="AlphaFoldDB" id="A0A402CQZ9"/>
<dbReference type="Pfam" id="PF03795">
    <property type="entry name" value="YCII"/>
    <property type="match status" value="1"/>
</dbReference>
<dbReference type="Gene3D" id="3.30.70.1060">
    <property type="entry name" value="Dimeric alpha+beta barrel"/>
    <property type="match status" value="1"/>
</dbReference>
<evidence type="ECO:0000256" key="1">
    <source>
        <dbReference type="ARBA" id="ARBA00007689"/>
    </source>
</evidence>
<keyword evidence="3" id="KW-1185">Reference proteome</keyword>
<dbReference type="OrthoDB" id="9807535at2"/>
<dbReference type="EMBL" id="AP025739">
    <property type="protein sequence ID" value="BDI34546.1"/>
    <property type="molecule type" value="Genomic_DNA"/>
</dbReference>
<gene>
    <name evidence="2" type="ORF">CCAX7_65970</name>
</gene>